<protein>
    <submittedName>
        <fullName evidence="3">DUF5606 domain-containing protein</fullName>
    </submittedName>
</protein>
<dbReference type="Gene3D" id="2.30.30.730">
    <property type="match status" value="1"/>
</dbReference>
<reference evidence="3" key="1">
    <citation type="journal article" date="2021" name="PeerJ">
        <title>Extensive microbial diversity within the chicken gut microbiome revealed by metagenomics and culture.</title>
        <authorList>
            <person name="Gilroy R."/>
            <person name="Ravi A."/>
            <person name="Getino M."/>
            <person name="Pursley I."/>
            <person name="Horton D.L."/>
            <person name="Alikhan N.F."/>
            <person name="Baker D."/>
            <person name="Gharbi K."/>
            <person name="Hall N."/>
            <person name="Watson M."/>
            <person name="Adriaenssens E.M."/>
            <person name="Foster-Nyarko E."/>
            <person name="Jarju S."/>
            <person name="Secka A."/>
            <person name="Antonio M."/>
            <person name="Oren A."/>
            <person name="Chaudhuri R.R."/>
            <person name="La Ragione R."/>
            <person name="Hildebrand F."/>
            <person name="Pallen M.J."/>
        </authorList>
    </citation>
    <scope>NUCLEOTIDE SEQUENCE</scope>
    <source>
        <strain evidence="3">8470</strain>
    </source>
</reference>
<dbReference type="AlphaFoldDB" id="A0A948X2D6"/>
<dbReference type="InterPro" id="IPR041218">
    <property type="entry name" value="DUF5606"/>
</dbReference>
<organism evidence="3 4">
    <name type="scientific">Candidatus Phocaeicola excrementipullorum</name>
    <dbReference type="NCBI Taxonomy" id="2838731"/>
    <lineage>
        <taxon>Bacteria</taxon>
        <taxon>Pseudomonadati</taxon>
        <taxon>Bacteroidota</taxon>
        <taxon>Bacteroidia</taxon>
        <taxon>Bacteroidales</taxon>
        <taxon>Bacteroidaceae</taxon>
        <taxon>Phocaeicola</taxon>
    </lineage>
</organism>
<dbReference type="InterPro" id="IPR049282">
    <property type="entry name" value="BVU_3817_N_sf"/>
</dbReference>
<gene>
    <name evidence="3" type="ORF">H9928_05120</name>
</gene>
<comment type="caution">
    <text evidence="3">The sequence shown here is derived from an EMBL/GenBank/DDBJ whole genome shotgun (WGS) entry which is preliminary data.</text>
</comment>
<evidence type="ECO:0000259" key="1">
    <source>
        <dbReference type="Pfam" id="PF18347"/>
    </source>
</evidence>
<dbReference type="Pfam" id="PF21186">
    <property type="entry name" value="DUF6852"/>
    <property type="match status" value="1"/>
</dbReference>
<dbReference type="InterPro" id="IPR049280">
    <property type="entry name" value="DUF6852"/>
</dbReference>
<proteinExistence type="predicted"/>
<evidence type="ECO:0000313" key="4">
    <source>
        <dbReference type="Proteomes" id="UP000784286"/>
    </source>
</evidence>
<name>A0A948X2D6_9BACT</name>
<dbReference type="Gene3D" id="1.10.10.1650">
    <property type="match status" value="1"/>
</dbReference>
<accession>A0A948X2D6</accession>
<feature type="domain" description="DUF5606" evidence="1">
    <location>
        <begin position="2"/>
        <end position="48"/>
    </location>
</feature>
<dbReference type="Proteomes" id="UP000784286">
    <property type="component" value="Unassembled WGS sequence"/>
</dbReference>
<evidence type="ECO:0000259" key="2">
    <source>
        <dbReference type="Pfam" id="PF21186"/>
    </source>
</evidence>
<sequence length="139" mass="15601">MLKTILAISGKPGLYKLVSQAKNMLIVESVSAEKKRMPIYGSDKVISLGDIAMYTDADEVPLGTVLESIKKKENGGEISFNYKKASNEELHAFMAEVLPNYDRDRVHTSDIKKLVQWYNLLVANGETEFVEEESEEKAE</sequence>
<dbReference type="EMBL" id="JAHLFJ010000047">
    <property type="protein sequence ID" value="MBU3855929.1"/>
    <property type="molecule type" value="Genomic_DNA"/>
</dbReference>
<feature type="domain" description="DUF6852" evidence="2">
    <location>
        <begin position="51"/>
        <end position="121"/>
    </location>
</feature>
<reference evidence="3" key="2">
    <citation type="submission" date="2021-04" db="EMBL/GenBank/DDBJ databases">
        <authorList>
            <person name="Gilroy R."/>
        </authorList>
    </citation>
    <scope>NUCLEOTIDE SEQUENCE</scope>
    <source>
        <strain evidence="3">8470</strain>
    </source>
</reference>
<dbReference type="Pfam" id="PF18347">
    <property type="entry name" value="DUF5606"/>
    <property type="match status" value="1"/>
</dbReference>
<evidence type="ECO:0000313" key="3">
    <source>
        <dbReference type="EMBL" id="MBU3855929.1"/>
    </source>
</evidence>
<dbReference type="InterPro" id="IPR049281">
    <property type="entry name" value="BVU_3817-like_C_sf"/>
</dbReference>